<evidence type="ECO:0000313" key="4">
    <source>
        <dbReference type="Proteomes" id="UP001224775"/>
    </source>
</evidence>
<dbReference type="GO" id="GO:0005829">
    <property type="term" value="C:cytosol"/>
    <property type="evidence" value="ECO:0007669"/>
    <property type="project" value="GOC"/>
</dbReference>
<keyword evidence="2" id="KW-0472">Membrane</keyword>
<keyword evidence="4" id="KW-1185">Reference proteome</keyword>
<organism evidence="3 4">
    <name type="scientific">Skeletonema marinoi</name>
    <dbReference type="NCBI Taxonomy" id="267567"/>
    <lineage>
        <taxon>Eukaryota</taxon>
        <taxon>Sar</taxon>
        <taxon>Stramenopiles</taxon>
        <taxon>Ochrophyta</taxon>
        <taxon>Bacillariophyta</taxon>
        <taxon>Coscinodiscophyceae</taxon>
        <taxon>Thalassiosirophycidae</taxon>
        <taxon>Thalassiosirales</taxon>
        <taxon>Skeletonemataceae</taxon>
        <taxon>Skeletonema</taxon>
        <taxon>Skeletonema marinoi-dohrnii complex</taxon>
    </lineage>
</organism>
<feature type="coiled-coil region" evidence="1">
    <location>
        <begin position="44"/>
        <end position="77"/>
    </location>
</feature>
<keyword evidence="1" id="KW-0175">Coiled coil</keyword>
<evidence type="ECO:0000313" key="3">
    <source>
        <dbReference type="EMBL" id="KAK1749027.1"/>
    </source>
</evidence>
<keyword evidence="2" id="KW-1133">Transmembrane helix</keyword>
<comment type="caution">
    <text evidence="3">The sequence shown here is derived from an EMBL/GenBank/DDBJ whole genome shotgun (WGS) entry which is preliminary data.</text>
</comment>
<gene>
    <name evidence="3" type="ORF">QTG54_000966</name>
</gene>
<reference evidence="3" key="1">
    <citation type="submission" date="2023-06" db="EMBL/GenBank/DDBJ databases">
        <title>Survivors Of The Sea: Transcriptome response of Skeletonema marinoi to long-term dormancy.</title>
        <authorList>
            <person name="Pinder M.I.M."/>
            <person name="Kourtchenko O."/>
            <person name="Robertson E.K."/>
            <person name="Larsson T."/>
            <person name="Maumus F."/>
            <person name="Osuna-Cruz C.M."/>
            <person name="Vancaester E."/>
            <person name="Stenow R."/>
            <person name="Vandepoele K."/>
            <person name="Ploug H."/>
            <person name="Bruchert V."/>
            <person name="Godhe A."/>
            <person name="Topel M."/>
        </authorList>
    </citation>
    <scope>NUCLEOTIDE SEQUENCE</scope>
    <source>
        <strain evidence="3">R05AC</strain>
    </source>
</reference>
<evidence type="ECO:0000256" key="1">
    <source>
        <dbReference type="SAM" id="Coils"/>
    </source>
</evidence>
<dbReference type="PANTHER" id="PTHR13297">
    <property type="entry name" value="TBC1 DOMAIN FAMILY MEMBER 23-RELATED"/>
    <property type="match status" value="1"/>
</dbReference>
<feature type="transmembrane region" description="Helical" evidence="2">
    <location>
        <begin position="228"/>
        <end position="250"/>
    </location>
</feature>
<dbReference type="Proteomes" id="UP001224775">
    <property type="component" value="Unassembled WGS sequence"/>
</dbReference>
<dbReference type="AlphaFoldDB" id="A0AAD8YN06"/>
<dbReference type="GO" id="GO:0042147">
    <property type="term" value="P:retrograde transport, endosome to Golgi"/>
    <property type="evidence" value="ECO:0007669"/>
    <property type="project" value="InterPro"/>
</dbReference>
<protein>
    <recommendedName>
        <fullName evidence="5">Rhodanese domain-containing protein</fullName>
    </recommendedName>
</protein>
<evidence type="ECO:0008006" key="5">
    <source>
        <dbReference type="Google" id="ProtNLM"/>
    </source>
</evidence>
<name>A0AAD8YN06_9STRA</name>
<dbReference type="InterPro" id="IPR039755">
    <property type="entry name" value="TBC1D23"/>
</dbReference>
<accession>A0AAD8YN06</accession>
<proteinExistence type="predicted"/>
<sequence>MIPEWLSMSKSLIECTPSSVIELLRSADDRAVANAIKLRQLQMEKELQAQADAHEAALKKERDERDAEEKKAEIKARLTAYYRKHNPEKIDTVDQILKLFDGRIGVLNEKLRRSINETKKHVAASVKERKKKNVRDDTNLKSHVSVALEVSPTEVIPHICSKKQVAGDRNTRLPNADDTLNFYLIDCRPESIAREQGRFPKAINMSPEKLQDPEELQRLIDMFESSRGAVHICVMGEGFAVSLFFITILFRKKSRNYLRMIFQERVVAHSSSLRKASHLFLC</sequence>
<dbReference type="GO" id="GO:0099041">
    <property type="term" value="P:vesicle tethering to Golgi"/>
    <property type="evidence" value="ECO:0007669"/>
    <property type="project" value="TreeGrafter"/>
</dbReference>
<dbReference type="EMBL" id="JATAAI010000001">
    <property type="protein sequence ID" value="KAK1749027.1"/>
    <property type="molecule type" value="Genomic_DNA"/>
</dbReference>
<dbReference type="GO" id="GO:0005802">
    <property type="term" value="C:trans-Golgi network"/>
    <property type="evidence" value="ECO:0007669"/>
    <property type="project" value="TreeGrafter"/>
</dbReference>
<keyword evidence="2" id="KW-0812">Transmembrane</keyword>
<evidence type="ECO:0000256" key="2">
    <source>
        <dbReference type="SAM" id="Phobius"/>
    </source>
</evidence>
<dbReference type="PANTHER" id="PTHR13297:SF5">
    <property type="entry name" value="TBC1 DOMAIN FAMILY MEMBER 23"/>
    <property type="match status" value="1"/>
</dbReference>